<evidence type="ECO:0000313" key="3">
    <source>
        <dbReference type="Proteomes" id="UP000471381"/>
    </source>
</evidence>
<gene>
    <name evidence="2" type="ORF">GTQ48_07360</name>
</gene>
<sequence length="298" mass="32737">MNNTTHRASLVLTSFLLAGSLLIATASFNATAENHESNSSVVSSAELQWGYLNPLRGDQSPAATDLWGDRAKNQATGMLVKFKEGFSSPPHIHNITYRGIVIEGLLHNDTPSAEHMWLPSLSFWTQPAGHNHITAANRKANLIYLEIDSGPYLVKPPEAEFDTNERPINVHASNLIWLNENDSELLKGDGVEIAHLWQKSDLPDIKGELKGYLVKFAKGKKGHIFTTAKDFKSVIIKGKANYDSKNTDTAVVLEAGSFFSSKSSFSHNINANEETVLYIRANDTVSIMAHSDSTSESE</sequence>
<dbReference type="CDD" id="cd06989">
    <property type="entry name" value="cupin_DRT102"/>
    <property type="match status" value="1"/>
</dbReference>
<feature type="chain" id="PRO_5026728811" evidence="1">
    <location>
        <begin position="33"/>
        <end position="298"/>
    </location>
</feature>
<accession>A0A6N9TDH1</accession>
<dbReference type="Gene3D" id="2.60.120.10">
    <property type="entry name" value="Jelly Rolls"/>
    <property type="match status" value="1"/>
</dbReference>
<dbReference type="RefSeq" id="WP_163105950.1">
    <property type="nucleotide sequence ID" value="NZ_JAAAWO010000004.1"/>
</dbReference>
<feature type="signal peptide" evidence="1">
    <location>
        <begin position="1"/>
        <end position="32"/>
    </location>
</feature>
<dbReference type="EMBL" id="JAAAWO010000004">
    <property type="protein sequence ID" value="NDW15333.1"/>
    <property type="molecule type" value="Genomic_DNA"/>
</dbReference>
<dbReference type="InterPro" id="IPR014710">
    <property type="entry name" value="RmlC-like_jellyroll"/>
</dbReference>
<dbReference type="InterPro" id="IPR028013">
    <property type="entry name" value="DUF4437"/>
</dbReference>
<reference evidence="2 3" key="1">
    <citation type="submission" date="2020-01" db="EMBL/GenBank/DDBJ databases">
        <title>Genomes of bacteria type strains.</title>
        <authorList>
            <person name="Chen J."/>
            <person name="Zhu S."/>
            <person name="Yang J."/>
        </authorList>
    </citation>
    <scope>NUCLEOTIDE SEQUENCE [LARGE SCALE GENOMIC DNA]</scope>
    <source>
        <strain evidence="2 3">LMG 24078</strain>
    </source>
</reference>
<evidence type="ECO:0000256" key="1">
    <source>
        <dbReference type="SAM" id="SignalP"/>
    </source>
</evidence>
<keyword evidence="1" id="KW-0732">Signal</keyword>
<keyword evidence="3" id="KW-1185">Reference proteome</keyword>
<proteinExistence type="predicted"/>
<dbReference type="InterPro" id="IPR011051">
    <property type="entry name" value="RmlC_Cupin_sf"/>
</dbReference>
<dbReference type="AlphaFoldDB" id="A0A6N9TDH1"/>
<dbReference type="SUPFAM" id="SSF51182">
    <property type="entry name" value="RmlC-like cupins"/>
    <property type="match status" value="1"/>
</dbReference>
<comment type="caution">
    <text evidence="2">The sequence shown here is derived from an EMBL/GenBank/DDBJ whole genome shotgun (WGS) entry which is preliminary data.</text>
</comment>
<organism evidence="2 3">
    <name type="scientific">Alteromonas genovensis</name>
    <dbReference type="NCBI Taxonomy" id="471225"/>
    <lineage>
        <taxon>Bacteria</taxon>
        <taxon>Pseudomonadati</taxon>
        <taxon>Pseudomonadota</taxon>
        <taxon>Gammaproteobacteria</taxon>
        <taxon>Alteromonadales</taxon>
        <taxon>Alteromonadaceae</taxon>
        <taxon>Alteromonas/Salinimonas group</taxon>
        <taxon>Alteromonas</taxon>
    </lineage>
</organism>
<dbReference type="Pfam" id="PF14499">
    <property type="entry name" value="DUF4437"/>
    <property type="match status" value="1"/>
</dbReference>
<name>A0A6N9TDH1_9ALTE</name>
<evidence type="ECO:0000313" key="2">
    <source>
        <dbReference type="EMBL" id="NDW15333.1"/>
    </source>
</evidence>
<protein>
    <submittedName>
        <fullName evidence="2">DUF4437 domain-containing protein</fullName>
    </submittedName>
</protein>
<dbReference type="Proteomes" id="UP000471381">
    <property type="component" value="Unassembled WGS sequence"/>
</dbReference>